<reference evidence="2" key="1">
    <citation type="submission" date="2023-03" db="EMBL/GenBank/DDBJ databases">
        <title>Massive genome expansion in bonnet fungi (Mycena s.s.) driven by repeated elements and novel gene families across ecological guilds.</title>
        <authorList>
            <consortium name="Lawrence Berkeley National Laboratory"/>
            <person name="Harder C.B."/>
            <person name="Miyauchi S."/>
            <person name="Viragh M."/>
            <person name="Kuo A."/>
            <person name="Thoen E."/>
            <person name="Andreopoulos B."/>
            <person name="Lu D."/>
            <person name="Skrede I."/>
            <person name="Drula E."/>
            <person name="Henrissat B."/>
            <person name="Morin E."/>
            <person name="Kohler A."/>
            <person name="Barry K."/>
            <person name="LaButti K."/>
            <person name="Morin E."/>
            <person name="Salamov A."/>
            <person name="Lipzen A."/>
            <person name="Mereny Z."/>
            <person name="Hegedus B."/>
            <person name="Baldrian P."/>
            <person name="Stursova M."/>
            <person name="Weitz H."/>
            <person name="Taylor A."/>
            <person name="Grigoriev I.V."/>
            <person name="Nagy L.G."/>
            <person name="Martin F."/>
            <person name="Kauserud H."/>
        </authorList>
    </citation>
    <scope>NUCLEOTIDE SEQUENCE</scope>
    <source>
        <strain evidence="2">9284</strain>
    </source>
</reference>
<evidence type="ECO:0000256" key="1">
    <source>
        <dbReference type="SAM" id="MobiDB-lite"/>
    </source>
</evidence>
<gene>
    <name evidence="2" type="ORF">FB45DRAFT_877316</name>
</gene>
<protein>
    <submittedName>
        <fullName evidence="2">Uncharacterized protein</fullName>
    </submittedName>
</protein>
<evidence type="ECO:0000313" key="2">
    <source>
        <dbReference type="EMBL" id="KAJ7608144.1"/>
    </source>
</evidence>
<proteinExistence type="predicted"/>
<feature type="compositionally biased region" description="Polar residues" evidence="1">
    <location>
        <begin position="225"/>
        <end position="237"/>
    </location>
</feature>
<feature type="region of interest" description="Disordered" evidence="1">
    <location>
        <begin position="218"/>
        <end position="266"/>
    </location>
</feature>
<feature type="compositionally biased region" description="Low complexity" evidence="1">
    <location>
        <begin position="238"/>
        <end position="266"/>
    </location>
</feature>
<dbReference type="AlphaFoldDB" id="A0AAD7B1S6"/>
<accession>A0AAD7B1S6</accession>
<organism evidence="2 3">
    <name type="scientific">Roridomyces roridus</name>
    <dbReference type="NCBI Taxonomy" id="1738132"/>
    <lineage>
        <taxon>Eukaryota</taxon>
        <taxon>Fungi</taxon>
        <taxon>Dikarya</taxon>
        <taxon>Basidiomycota</taxon>
        <taxon>Agaricomycotina</taxon>
        <taxon>Agaricomycetes</taxon>
        <taxon>Agaricomycetidae</taxon>
        <taxon>Agaricales</taxon>
        <taxon>Marasmiineae</taxon>
        <taxon>Mycenaceae</taxon>
        <taxon>Roridomyces</taxon>
    </lineage>
</organism>
<sequence length="403" mass="43571">MQHLGDEANDIYYSGAKPSKVICTPHFYQSEGYKPKRDPLYLVGEGEFRGIFTDNVLAREQTDHYPNSQLRVCKTLVGPQGAKIVWIDLCLKYHSLGCPDPDADGFPEGFTSSSPLPQWASLYPNVKPTDPSNLTPSVSYDQTCHSTASSPCPSLIDTPVSDDGDDGRYDQRYSKLAAGYEQRYAAAMASLGKDIPELGSMRAVYDAKDIKELSSMLSTLPSPSRQSPTRGEISSNISSQLSAMSSRSTSRAHSRSSSGRSSFSSVSIPEMSDDMFAMLSQGTVVDPASSQATVVAHASSQAQLTSVLPAVGYEAISPLLGDADPTEAELSAVRTRLNLHSVRHPDSPLLYAVGGIRGRLFENERDAAAAASRRGMFAPTIVFHNHHDKFLDFTFWGAGEGSV</sequence>
<comment type="caution">
    <text evidence="2">The sequence shown here is derived from an EMBL/GenBank/DDBJ whole genome shotgun (WGS) entry which is preliminary data.</text>
</comment>
<evidence type="ECO:0000313" key="3">
    <source>
        <dbReference type="Proteomes" id="UP001221142"/>
    </source>
</evidence>
<dbReference type="Proteomes" id="UP001221142">
    <property type="component" value="Unassembled WGS sequence"/>
</dbReference>
<feature type="region of interest" description="Disordered" evidence="1">
    <location>
        <begin position="145"/>
        <end position="169"/>
    </location>
</feature>
<name>A0AAD7B1S6_9AGAR</name>
<dbReference type="EMBL" id="JARKIF010000046">
    <property type="protein sequence ID" value="KAJ7608144.1"/>
    <property type="molecule type" value="Genomic_DNA"/>
</dbReference>
<keyword evidence="3" id="KW-1185">Reference proteome</keyword>